<dbReference type="InParanoid" id="A0A409YCN9"/>
<sequence>MTSVEESTTSNPPSRNPIVARHRVKGDVYRFHFKEPGPEYEILSQEEANLAFPPWEPTADIWNIKPSSTSSRSKKSKSKNSKR</sequence>
<feature type="compositionally biased region" description="Polar residues" evidence="1">
    <location>
        <begin position="1"/>
        <end position="13"/>
    </location>
</feature>
<proteinExistence type="predicted"/>
<keyword evidence="3" id="KW-1185">Reference proteome</keyword>
<comment type="caution">
    <text evidence="2">The sequence shown here is derived from an EMBL/GenBank/DDBJ whole genome shotgun (WGS) entry which is preliminary data.</text>
</comment>
<dbReference type="Proteomes" id="UP000284706">
    <property type="component" value="Unassembled WGS sequence"/>
</dbReference>
<feature type="region of interest" description="Disordered" evidence="1">
    <location>
        <begin position="61"/>
        <end position="83"/>
    </location>
</feature>
<evidence type="ECO:0000313" key="3">
    <source>
        <dbReference type="Proteomes" id="UP000284706"/>
    </source>
</evidence>
<organism evidence="2 3">
    <name type="scientific">Gymnopilus dilepis</name>
    <dbReference type="NCBI Taxonomy" id="231916"/>
    <lineage>
        <taxon>Eukaryota</taxon>
        <taxon>Fungi</taxon>
        <taxon>Dikarya</taxon>
        <taxon>Basidiomycota</taxon>
        <taxon>Agaricomycotina</taxon>
        <taxon>Agaricomycetes</taxon>
        <taxon>Agaricomycetidae</taxon>
        <taxon>Agaricales</taxon>
        <taxon>Agaricineae</taxon>
        <taxon>Hymenogastraceae</taxon>
        <taxon>Gymnopilus</taxon>
    </lineage>
</organism>
<feature type="compositionally biased region" description="Basic residues" evidence="1">
    <location>
        <begin position="72"/>
        <end position="83"/>
    </location>
</feature>
<gene>
    <name evidence="2" type="ORF">CVT26_012403</name>
</gene>
<evidence type="ECO:0000313" key="2">
    <source>
        <dbReference type="EMBL" id="PPR00777.1"/>
    </source>
</evidence>
<evidence type="ECO:0000256" key="1">
    <source>
        <dbReference type="SAM" id="MobiDB-lite"/>
    </source>
</evidence>
<accession>A0A409YCN9</accession>
<feature type="region of interest" description="Disordered" evidence="1">
    <location>
        <begin position="1"/>
        <end position="21"/>
    </location>
</feature>
<name>A0A409YCN9_9AGAR</name>
<protein>
    <submittedName>
        <fullName evidence="2">Uncharacterized protein</fullName>
    </submittedName>
</protein>
<dbReference type="EMBL" id="NHYE01000986">
    <property type="protein sequence ID" value="PPR00777.1"/>
    <property type="molecule type" value="Genomic_DNA"/>
</dbReference>
<dbReference type="AlphaFoldDB" id="A0A409YCN9"/>
<reference evidence="2 3" key="1">
    <citation type="journal article" date="2018" name="Evol. Lett.">
        <title>Horizontal gene cluster transfer increased hallucinogenic mushroom diversity.</title>
        <authorList>
            <person name="Reynolds H.T."/>
            <person name="Vijayakumar V."/>
            <person name="Gluck-Thaler E."/>
            <person name="Korotkin H.B."/>
            <person name="Matheny P.B."/>
            <person name="Slot J.C."/>
        </authorList>
    </citation>
    <scope>NUCLEOTIDE SEQUENCE [LARGE SCALE GENOMIC DNA]</scope>
    <source>
        <strain evidence="2 3">SRW20</strain>
    </source>
</reference>